<feature type="region of interest" description="Disordered" evidence="1">
    <location>
        <begin position="90"/>
        <end position="183"/>
    </location>
</feature>
<feature type="non-terminal residue" evidence="2">
    <location>
        <position position="183"/>
    </location>
</feature>
<evidence type="ECO:0000256" key="1">
    <source>
        <dbReference type="SAM" id="MobiDB-lite"/>
    </source>
</evidence>
<dbReference type="OrthoDB" id="8196042at2759"/>
<keyword evidence="3" id="KW-1185">Reference proteome</keyword>
<feature type="compositionally biased region" description="Basic and acidic residues" evidence="1">
    <location>
        <begin position="111"/>
        <end position="131"/>
    </location>
</feature>
<feature type="compositionally biased region" description="Polar residues" evidence="1">
    <location>
        <begin position="24"/>
        <end position="35"/>
    </location>
</feature>
<comment type="caution">
    <text evidence="2">The sequence shown here is derived from an EMBL/GenBank/DDBJ whole genome shotgun (WGS) entry which is preliminary data.</text>
</comment>
<organism evidence="2 3">
    <name type="scientific">Eumeta variegata</name>
    <name type="common">Bagworm moth</name>
    <name type="synonym">Eumeta japonica</name>
    <dbReference type="NCBI Taxonomy" id="151549"/>
    <lineage>
        <taxon>Eukaryota</taxon>
        <taxon>Metazoa</taxon>
        <taxon>Ecdysozoa</taxon>
        <taxon>Arthropoda</taxon>
        <taxon>Hexapoda</taxon>
        <taxon>Insecta</taxon>
        <taxon>Pterygota</taxon>
        <taxon>Neoptera</taxon>
        <taxon>Endopterygota</taxon>
        <taxon>Lepidoptera</taxon>
        <taxon>Glossata</taxon>
        <taxon>Ditrysia</taxon>
        <taxon>Tineoidea</taxon>
        <taxon>Psychidae</taxon>
        <taxon>Oiketicinae</taxon>
        <taxon>Eumeta</taxon>
    </lineage>
</organism>
<proteinExistence type="predicted"/>
<dbReference type="EMBL" id="BGZK01012508">
    <property type="protein sequence ID" value="GBP10913.1"/>
    <property type="molecule type" value="Genomic_DNA"/>
</dbReference>
<feature type="region of interest" description="Disordered" evidence="1">
    <location>
        <begin position="1"/>
        <end position="37"/>
    </location>
</feature>
<name>A0A4C1T8S8_EUMVA</name>
<feature type="compositionally biased region" description="Acidic residues" evidence="1">
    <location>
        <begin position="132"/>
        <end position="141"/>
    </location>
</feature>
<dbReference type="AlphaFoldDB" id="A0A4C1T8S8"/>
<dbReference type="Proteomes" id="UP000299102">
    <property type="component" value="Unassembled WGS sequence"/>
</dbReference>
<gene>
    <name evidence="2" type="ORF">EVAR_71754_1</name>
</gene>
<protein>
    <submittedName>
        <fullName evidence="2">Uncharacterized protein</fullName>
    </submittedName>
</protein>
<sequence>PPILSPANPTPSTSPALSSKSSNQQISCPQYSPKETNIPDCRQQFTVLYNHLRQQPVTSRQNTIKNNHQQQLMPTEYPHYKDANINELEQQNRRSVITSREEEDSLSQERSSSEILDKHLGEQPSSDHYHSEDEDFDDEAPLDLSLSTKLASNRARTYSGTESDDSSSGVTEHPHHQHHNRFH</sequence>
<evidence type="ECO:0000313" key="3">
    <source>
        <dbReference type="Proteomes" id="UP000299102"/>
    </source>
</evidence>
<feature type="non-terminal residue" evidence="2">
    <location>
        <position position="1"/>
    </location>
</feature>
<evidence type="ECO:0000313" key="2">
    <source>
        <dbReference type="EMBL" id="GBP10913.1"/>
    </source>
</evidence>
<reference evidence="2 3" key="1">
    <citation type="journal article" date="2019" name="Commun. Biol.">
        <title>The bagworm genome reveals a unique fibroin gene that provides high tensile strength.</title>
        <authorList>
            <person name="Kono N."/>
            <person name="Nakamura H."/>
            <person name="Ohtoshi R."/>
            <person name="Tomita M."/>
            <person name="Numata K."/>
            <person name="Arakawa K."/>
        </authorList>
    </citation>
    <scope>NUCLEOTIDE SEQUENCE [LARGE SCALE GENOMIC DNA]</scope>
</reference>
<accession>A0A4C1T8S8</accession>
<feature type="compositionally biased region" description="Low complexity" evidence="1">
    <location>
        <begin position="1"/>
        <end position="23"/>
    </location>
</feature>
<feature type="compositionally biased region" description="Polar residues" evidence="1">
    <location>
        <begin position="145"/>
        <end position="170"/>
    </location>
</feature>